<dbReference type="PANTHER" id="PTHR21301">
    <property type="entry name" value="REVERSE TRANSCRIPTASE"/>
    <property type="match status" value="1"/>
</dbReference>
<evidence type="ECO:0000313" key="2">
    <source>
        <dbReference type="Proteomes" id="UP000314982"/>
    </source>
</evidence>
<proteinExistence type="predicted"/>
<sequence length="392" mass="45571">LLAPPVRETTNHVEKYQFTHRHTLQPPIRNPPFRFPHRKRQHTLDTRYRGKNTPTLDGTAKIVGEGRPTSQPLHQDTNILNLSSTFHLSPSETRLLERGLTFIPTPLHSDYGDLQRDIYRYHRTLKLLDHFDYTSDYRTLPFTAPSRWEPKSQTISAPIRKLIKTNTHIIRECHTATITSQQNITLEERRAIAELRKHKHITIKPADKGSKIIIMDNQQYLFEAHRQLSNTQHYTPIPASTQIQTQTKIRQIISDLYGKKYITHRQKEYLDGPDQPRQRLFYLLPKIHQTPDTWTVPFKVPKGRPIVSDCGSESSPAAEFIDYFLNPISQRHPSYLKDTYHFIDTLHNLPVPTNAYLFTIDIDSLYTNINIPSGLAAVKSALRRYPDPDRPD</sequence>
<evidence type="ECO:0000313" key="1">
    <source>
        <dbReference type="Ensembl" id="ENSHHUP00000028627.1"/>
    </source>
</evidence>
<dbReference type="STRING" id="62062.ENSHHUP00000028627"/>
<organism evidence="1 2">
    <name type="scientific">Hucho hucho</name>
    <name type="common">huchen</name>
    <dbReference type="NCBI Taxonomy" id="62062"/>
    <lineage>
        <taxon>Eukaryota</taxon>
        <taxon>Metazoa</taxon>
        <taxon>Chordata</taxon>
        <taxon>Craniata</taxon>
        <taxon>Vertebrata</taxon>
        <taxon>Euteleostomi</taxon>
        <taxon>Actinopterygii</taxon>
        <taxon>Neopterygii</taxon>
        <taxon>Teleostei</taxon>
        <taxon>Protacanthopterygii</taxon>
        <taxon>Salmoniformes</taxon>
        <taxon>Salmonidae</taxon>
        <taxon>Salmoninae</taxon>
        <taxon>Hucho</taxon>
    </lineage>
</organism>
<reference evidence="2" key="1">
    <citation type="submission" date="2018-06" db="EMBL/GenBank/DDBJ databases">
        <title>Genome assembly of Danube salmon.</title>
        <authorList>
            <person name="Macqueen D.J."/>
            <person name="Gundappa M.K."/>
        </authorList>
    </citation>
    <scope>NUCLEOTIDE SEQUENCE [LARGE SCALE GENOMIC DNA]</scope>
</reference>
<reference evidence="1" key="2">
    <citation type="submission" date="2025-08" db="UniProtKB">
        <authorList>
            <consortium name="Ensembl"/>
        </authorList>
    </citation>
    <scope>IDENTIFICATION</scope>
</reference>
<dbReference type="PANTHER" id="PTHR21301:SF10">
    <property type="entry name" value="REVERSE TRANSCRIPTASE DOMAIN-CONTAINING PROTEIN"/>
    <property type="match status" value="1"/>
</dbReference>
<dbReference type="Proteomes" id="UP000314982">
    <property type="component" value="Unassembled WGS sequence"/>
</dbReference>
<name>A0A4W5LRR3_9TELE</name>
<keyword evidence="2" id="KW-1185">Reference proteome</keyword>
<reference evidence="1" key="3">
    <citation type="submission" date="2025-09" db="UniProtKB">
        <authorList>
            <consortium name="Ensembl"/>
        </authorList>
    </citation>
    <scope>IDENTIFICATION</scope>
</reference>
<dbReference type="Ensembl" id="ENSHHUT00000029816.1">
    <property type="protein sequence ID" value="ENSHHUP00000028627.1"/>
    <property type="gene ID" value="ENSHHUG00000018262.1"/>
</dbReference>
<dbReference type="GeneTree" id="ENSGT00940000154669"/>
<evidence type="ECO:0008006" key="3">
    <source>
        <dbReference type="Google" id="ProtNLM"/>
    </source>
</evidence>
<accession>A0A4W5LRR3</accession>
<dbReference type="AlphaFoldDB" id="A0A4W5LRR3"/>
<protein>
    <recommendedName>
        <fullName evidence="3">Reverse transcriptase domain-containing protein</fullName>
    </recommendedName>
</protein>